<keyword evidence="6" id="KW-0676">Redox-active center</keyword>
<keyword evidence="5" id="KW-1015">Disulfide bond</keyword>
<accession>A0A7Z0LKP0</accession>
<gene>
    <name evidence="8" type="ORF">HZS81_08150</name>
</gene>
<dbReference type="PROSITE" id="PS00195">
    <property type="entry name" value="GLUTAREDOXIN_1"/>
    <property type="match status" value="1"/>
</dbReference>
<evidence type="ECO:0000256" key="3">
    <source>
        <dbReference type="ARBA" id="ARBA00022448"/>
    </source>
</evidence>
<dbReference type="GO" id="GO:0045454">
    <property type="term" value="P:cell redox homeostasis"/>
    <property type="evidence" value="ECO:0007669"/>
    <property type="project" value="InterPro"/>
</dbReference>
<dbReference type="GO" id="GO:0009055">
    <property type="term" value="F:electron transfer activity"/>
    <property type="evidence" value="ECO:0007669"/>
    <property type="project" value="InterPro"/>
</dbReference>
<dbReference type="GO" id="GO:0034599">
    <property type="term" value="P:cellular response to oxidative stress"/>
    <property type="evidence" value="ECO:0007669"/>
    <property type="project" value="TreeGrafter"/>
</dbReference>
<dbReference type="InterPro" id="IPR011767">
    <property type="entry name" value="GLR_AS"/>
</dbReference>
<dbReference type="PROSITE" id="PS51354">
    <property type="entry name" value="GLUTAREDOXIN_2"/>
    <property type="match status" value="1"/>
</dbReference>
<keyword evidence="4" id="KW-0249">Electron transport</keyword>
<dbReference type="CDD" id="cd02066">
    <property type="entry name" value="GRX_family"/>
    <property type="match status" value="1"/>
</dbReference>
<dbReference type="PRINTS" id="PR00160">
    <property type="entry name" value="GLUTAREDOXIN"/>
</dbReference>
<dbReference type="InterPro" id="IPR014025">
    <property type="entry name" value="Glutaredoxin_subgr"/>
</dbReference>
<dbReference type="SUPFAM" id="SSF52833">
    <property type="entry name" value="Thioredoxin-like"/>
    <property type="match status" value="1"/>
</dbReference>
<evidence type="ECO:0000256" key="4">
    <source>
        <dbReference type="ARBA" id="ARBA00022982"/>
    </source>
</evidence>
<sequence length="87" mass="9714">MFVVIYGRLSCPFCVMAKRLAEQLEESGKIDGVRYIDMPSEGITKEDIAKTAGKAIHTVPQVFVDQEHIGGFTEFEQFVRQHPALSA</sequence>
<dbReference type="GO" id="GO:0005737">
    <property type="term" value="C:cytoplasm"/>
    <property type="evidence" value="ECO:0007669"/>
    <property type="project" value="TreeGrafter"/>
</dbReference>
<evidence type="ECO:0000256" key="5">
    <source>
        <dbReference type="ARBA" id="ARBA00023157"/>
    </source>
</evidence>
<reference evidence="8 9" key="1">
    <citation type="journal article" date="2015" name="Int. J. Syst. Evol. Microbiol.">
        <title>Halomonas salicampi sp. nov., a halotolerant and alkalitolerant bacterium isolated from a saltern soil.</title>
        <authorList>
            <person name="Lee J.C."/>
            <person name="Kim Y.S."/>
            <person name="Yun B.S."/>
            <person name="Whang K.S."/>
        </authorList>
    </citation>
    <scope>NUCLEOTIDE SEQUENCE [LARGE SCALE GENOMIC DNA]</scope>
    <source>
        <strain evidence="8 9">BH103</strain>
    </source>
</reference>
<keyword evidence="9" id="KW-1185">Reference proteome</keyword>
<dbReference type="InterPro" id="IPR011902">
    <property type="entry name" value="GRXA"/>
</dbReference>
<evidence type="ECO:0000256" key="1">
    <source>
        <dbReference type="ARBA" id="ARBA00007787"/>
    </source>
</evidence>
<organism evidence="8 9">
    <name type="scientific">Vreelandella salicampi</name>
    <dbReference type="NCBI Taxonomy" id="1449798"/>
    <lineage>
        <taxon>Bacteria</taxon>
        <taxon>Pseudomonadati</taxon>
        <taxon>Pseudomonadota</taxon>
        <taxon>Gammaproteobacteria</taxon>
        <taxon>Oceanospirillales</taxon>
        <taxon>Halomonadaceae</taxon>
        <taxon>Vreelandella</taxon>
    </lineage>
</organism>
<evidence type="ECO:0000313" key="9">
    <source>
        <dbReference type="Proteomes" id="UP000586119"/>
    </source>
</evidence>
<proteinExistence type="inferred from homology"/>
<dbReference type="AlphaFoldDB" id="A0A7Z0LKP0"/>
<dbReference type="Pfam" id="PF00462">
    <property type="entry name" value="Glutaredoxin"/>
    <property type="match status" value="1"/>
</dbReference>
<dbReference type="Proteomes" id="UP000586119">
    <property type="component" value="Unassembled WGS sequence"/>
</dbReference>
<protein>
    <submittedName>
        <fullName evidence="8">GrxA family glutaredoxin</fullName>
    </submittedName>
</protein>
<dbReference type="InterPro" id="IPR002109">
    <property type="entry name" value="Glutaredoxin"/>
</dbReference>
<evidence type="ECO:0000313" key="8">
    <source>
        <dbReference type="EMBL" id="NYS60732.1"/>
    </source>
</evidence>
<dbReference type="InterPro" id="IPR036249">
    <property type="entry name" value="Thioredoxin-like_sf"/>
</dbReference>
<dbReference type="RefSeq" id="WP_179930067.1">
    <property type="nucleotide sequence ID" value="NZ_JACCDF010000006.1"/>
</dbReference>
<dbReference type="GO" id="GO:0015038">
    <property type="term" value="F:glutathione disulfide oxidoreductase activity"/>
    <property type="evidence" value="ECO:0007669"/>
    <property type="project" value="TreeGrafter"/>
</dbReference>
<evidence type="ECO:0000256" key="2">
    <source>
        <dbReference type="ARBA" id="ARBA00011245"/>
    </source>
</evidence>
<dbReference type="PANTHER" id="PTHR45694">
    <property type="entry name" value="GLUTAREDOXIN 2"/>
    <property type="match status" value="1"/>
</dbReference>
<dbReference type="EMBL" id="JACCDF010000006">
    <property type="protein sequence ID" value="NYS60732.1"/>
    <property type="molecule type" value="Genomic_DNA"/>
</dbReference>
<comment type="caution">
    <text evidence="8">The sequence shown here is derived from an EMBL/GenBank/DDBJ whole genome shotgun (WGS) entry which is preliminary data.</text>
</comment>
<dbReference type="PANTHER" id="PTHR45694:SF28">
    <property type="entry name" value="GLUTAREDOXIN 1"/>
    <property type="match status" value="1"/>
</dbReference>
<dbReference type="Gene3D" id="3.40.30.10">
    <property type="entry name" value="Glutaredoxin"/>
    <property type="match status" value="1"/>
</dbReference>
<dbReference type="NCBIfam" id="NF008401">
    <property type="entry name" value="PRK11200.1"/>
    <property type="match status" value="1"/>
</dbReference>
<keyword evidence="3" id="KW-0813">Transport</keyword>
<dbReference type="NCBIfam" id="TIGR02183">
    <property type="entry name" value="GRXA"/>
    <property type="match status" value="1"/>
</dbReference>
<feature type="domain" description="Glutaredoxin" evidence="7">
    <location>
        <begin position="3"/>
        <end position="69"/>
    </location>
</feature>
<dbReference type="GO" id="GO:0015035">
    <property type="term" value="F:protein-disulfide reductase activity"/>
    <property type="evidence" value="ECO:0007669"/>
    <property type="project" value="InterPro"/>
</dbReference>
<comment type="subunit">
    <text evidence="2">Monomer.</text>
</comment>
<evidence type="ECO:0000259" key="7">
    <source>
        <dbReference type="Pfam" id="PF00462"/>
    </source>
</evidence>
<evidence type="ECO:0000256" key="6">
    <source>
        <dbReference type="ARBA" id="ARBA00023284"/>
    </source>
</evidence>
<comment type="similarity">
    <text evidence="1">Belongs to the glutaredoxin family.</text>
</comment>
<name>A0A7Z0LKP0_9GAMM</name>